<keyword evidence="3 6" id="KW-0863">Zinc-finger</keyword>
<keyword evidence="2" id="KW-0479">Metal-binding</keyword>
<name>A0A5A9ND13_9TELE</name>
<dbReference type="PROSITE" id="PS00518">
    <property type="entry name" value="ZF_RING_1"/>
    <property type="match status" value="1"/>
</dbReference>
<dbReference type="GO" id="GO:0008270">
    <property type="term" value="F:zinc ion binding"/>
    <property type="evidence" value="ECO:0007669"/>
    <property type="project" value="UniProtKB-KW"/>
</dbReference>
<dbReference type="InterPro" id="IPR051051">
    <property type="entry name" value="E3_ubiq-ligase_TRIM/RNF"/>
</dbReference>
<dbReference type="Gene3D" id="3.30.160.60">
    <property type="entry name" value="Classic Zinc Finger"/>
    <property type="match status" value="1"/>
</dbReference>
<dbReference type="InterPro" id="IPR003879">
    <property type="entry name" value="Butyrophylin_SPRY"/>
</dbReference>
<reference evidence="11 12" key="1">
    <citation type="journal article" date="2019" name="Mol. Ecol. Resour.">
        <title>Chromosome-level genome assembly of Triplophysa tibetana, a fish adapted to the harsh high-altitude environment of the Tibetan Plateau.</title>
        <authorList>
            <person name="Yang X."/>
            <person name="Liu H."/>
            <person name="Ma Z."/>
            <person name="Zou Y."/>
            <person name="Zou M."/>
            <person name="Mao Y."/>
            <person name="Li X."/>
            <person name="Wang H."/>
            <person name="Chen T."/>
            <person name="Wang W."/>
            <person name="Yang R."/>
        </authorList>
    </citation>
    <scope>NUCLEOTIDE SEQUENCE [LARGE SCALE GENOMIC DNA]</scope>
    <source>
        <strain evidence="11">TTIB1903HZAU</strain>
        <tissue evidence="11">Muscle</tissue>
    </source>
</reference>
<evidence type="ECO:0000313" key="11">
    <source>
        <dbReference type="EMBL" id="KAA0706297.1"/>
    </source>
</evidence>
<dbReference type="GO" id="GO:0005737">
    <property type="term" value="C:cytoplasm"/>
    <property type="evidence" value="ECO:0007669"/>
    <property type="project" value="UniProtKB-ARBA"/>
</dbReference>
<comment type="caution">
    <text evidence="11">The sequence shown here is derived from an EMBL/GenBank/DDBJ whole genome shotgun (WGS) entry which is preliminary data.</text>
</comment>
<dbReference type="Gene3D" id="3.30.40.10">
    <property type="entry name" value="Zinc/RING finger domain, C3HC4 (zinc finger)"/>
    <property type="match status" value="1"/>
</dbReference>
<proteinExistence type="predicted"/>
<dbReference type="InterPro" id="IPR003877">
    <property type="entry name" value="SPRY_dom"/>
</dbReference>
<dbReference type="EMBL" id="SOYY01000021">
    <property type="protein sequence ID" value="KAA0706297.1"/>
    <property type="molecule type" value="Genomic_DNA"/>
</dbReference>
<evidence type="ECO:0000256" key="6">
    <source>
        <dbReference type="PROSITE-ProRule" id="PRU00024"/>
    </source>
</evidence>
<dbReference type="PROSITE" id="PS50089">
    <property type="entry name" value="ZF_RING_2"/>
    <property type="match status" value="1"/>
</dbReference>
<dbReference type="InterPro" id="IPR013320">
    <property type="entry name" value="ConA-like_dom_sf"/>
</dbReference>
<dbReference type="InterPro" id="IPR001870">
    <property type="entry name" value="B30.2/SPRY"/>
</dbReference>
<feature type="domain" description="RING-type" evidence="8">
    <location>
        <begin position="12"/>
        <end position="55"/>
    </location>
</feature>
<dbReference type="InterPro" id="IPR017907">
    <property type="entry name" value="Znf_RING_CS"/>
</dbReference>
<dbReference type="Pfam" id="PF13765">
    <property type="entry name" value="PRY"/>
    <property type="match status" value="1"/>
</dbReference>
<dbReference type="SMART" id="SM00336">
    <property type="entry name" value="BBOX"/>
    <property type="match status" value="1"/>
</dbReference>
<evidence type="ECO:0000256" key="1">
    <source>
        <dbReference type="ARBA" id="ARBA00022588"/>
    </source>
</evidence>
<organism evidence="11 12">
    <name type="scientific">Triplophysa tibetana</name>
    <dbReference type="NCBI Taxonomy" id="1572043"/>
    <lineage>
        <taxon>Eukaryota</taxon>
        <taxon>Metazoa</taxon>
        <taxon>Chordata</taxon>
        <taxon>Craniata</taxon>
        <taxon>Vertebrata</taxon>
        <taxon>Euteleostomi</taxon>
        <taxon>Actinopterygii</taxon>
        <taxon>Neopterygii</taxon>
        <taxon>Teleostei</taxon>
        <taxon>Ostariophysi</taxon>
        <taxon>Cypriniformes</taxon>
        <taxon>Nemacheilidae</taxon>
        <taxon>Triplophysa</taxon>
    </lineage>
</organism>
<dbReference type="SUPFAM" id="SSF57845">
    <property type="entry name" value="B-box zinc-binding domain"/>
    <property type="match status" value="1"/>
</dbReference>
<dbReference type="Pfam" id="PF00622">
    <property type="entry name" value="SPRY"/>
    <property type="match status" value="1"/>
</dbReference>
<dbReference type="InterPro" id="IPR000315">
    <property type="entry name" value="Znf_B-box"/>
</dbReference>
<dbReference type="Pfam" id="PF25600">
    <property type="entry name" value="TRIM_CC"/>
    <property type="match status" value="1"/>
</dbReference>
<dbReference type="PROSITE" id="PS50119">
    <property type="entry name" value="ZF_BBOX"/>
    <property type="match status" value="1"/>
</dbReference>
<evidence type="ECO:0000256" key="3">
    <source>
        <dbReference type="ARBA" id="ARBA00022771"/>
    </source>
</evidence>
<protein>
    <submittedName>
        <fullName evidence="11">Tripartite motif-containing protein 16</fullName>
    </submittedName>
</protein>
<keyword evidence="4" id="KW-0862">Zinc</keyword>
<dbReference type="InterPro" id="IPR006574">
    <property type="entry name" value="PRY"/>
</dbReference>
<keyword evidence="7" id="KW-0175">Coiled coil</keyword>
<dbReference type="Gene3D" id="2.60.120.920">
    <property type="match status" value="1"/>
</dbReference>
<dbReference type="AlphaFoldDB" id="A0A5A9ND13"/>
<dbReference type="InterPro" id="IPR013083">
    <property type="entry name" value="Znf_RING/FYVE/PHD"/>
</dbReference>
<dbReference type="Proteomes" id="UP000324632">
    <property type="component" value="Chromosome 21"/>
</dbReference>
<evidence type="ECO:0000256" key="5">
    <source>
        <dbReference type="ARBA" id="ARBA00022859"/>
    </source>
</evidence>
<evidence type="ECO:0000313" key="12">
    <source>
        <dbReference type="Proteomes" id="UP000324632"/>
    </source>
</evidence>
<gene>
    <name evidence="11" type="ORF">E1301_Tti020487</name>
</gene>
<evidence type="ECO:0000256" key="4">
    <source>
        <dbReference type="ARBA" id="ARBA00022833"/>
    </source>
</evidence>
<feature type="domain" description="B box-type" evidence="9">
    <location>
        <begin position="142"/>
        <end position="181"/>
    </location>
</feature>
<dbReference type="SMART" id="SM00589">
    <property type="entry name" value="PRY"/>
    <property type="match status" value="1"/>
</dbReference>
<accession>A0A5A9ND13</accession>
<keyword evidence="12" id="KW-1185">Reference proteome</keyword>
<dbReference type="PRINTS" id="PR01407">
    <property type="entry name" value="BUTYPHLNCDUF"/>
</dbReference>
<dbReference type="InterPro" id="IPR043136">
    <property type="entry name" value="B30.2/SPRY_sf"/>
</dbReference>
<dbReference type="SMART" id="SM00184">
    <property type="entry name" value="RING"/>
    <property type="match status" value="1"/>
</dbReference>
<dbReference type="Pfam" id="PF15227">
    <property type="entry name" value="zf-C3HC4_4"/>
    <property type="match status" value="1"/>
</dbReference>
<keyword evidence="1" id="KW-0399">Innate immunity</keyword>
<feature type="domain" description="B30.2/SPRY" evidence="10">
    <location>
        <begin position="342"/>
        <end position="539"/>
    </location>
</feature>
<evidence type="ECO:0000256" key="7">
    <source>
        <dbReference type="SAM" id="Coils"/>
    </source>
</evidence>
<sequence length="539" mass="62418">MAVGFSEDEFMCSVCLDLLKDPVTVPCGHTYCMRCITDCWNQEDQMRIYSCPQCRQTFSPRPVLARNVMVVKMVDRLKKMKLSDHCDTGAGDVECDVCTGRKHKAIKSCLMCLNSYCQTHLEQHENLFRGRRHNLIDPTIRLQETICPQHYKVMEIYCIQCQRCICMLCLDEHRNHDTASILAANTEKRSQLVETQNKLQQKIQRRERDLQKLRDTVDSRKRCAQSALEDCGMTFTELMSEVTQLIRDQEKTALASAEGLWERLKREIEDLKRTNTELDKISQTQDHIQFLQSFQCLSVSGSTENISVSSDVSFDVVVKSVSQFRERLQRFCREEIHKISVTSIKVPEPKSRREFLQYFRQFTLDPNTVNYYLRLSEESRVATVIDSPQQYPDHPDRFESWMNVLCTESVSEHCFWEVDWEGNGMLGVSIAVVYKSFSRKGVGLESAAGRNDQSWNLFCSPHHYSFIHNNSEMLVSLLPSSSRVGVYVDHSAGILSFYSVSKDTMSLIHRVHTTFTQPLYPMFGLDRHSSFRLVVYQNK</sequence>
<dbReference type="Pfam" id="PF00643">
    <property type="entry name" value="zf-B_box"/>
    <property type="match status" value="1"/>
</dbReference>
<dbReference type="PANTHER" id="PTHR25465">
    <property type="entry name" value="B-BOX DOMAIN CONTAINING"/>
    <property type="match status" value="1"/>
</dbReference>
<keyword evidence="5" id="KW-0391">Immunity</keyword>
<dbReference type="SUPFAM" id="SSF57850">
    <property type="entry name" value="RING/U-box"/>
    <property type="match status" value="1"/>
</dbReference>
<dbReference type="CDD" id="cd16040">
    <property type="entry name" value="SPRY_PRY_SNTX"/>
    <property type="match status" value="1"/>
</dbReference>
<evidence type="ECO:0000259" key="8">
    <source>
        <dbReference type="PROSITE" id="PS50089"/>
    </source>
</evidence>
<dbReference type="PANTHER" id="PTHR25465:SF5">
    <property type="entry name" value="E3 UBIQUITIN_ISG15 LIGASE TRIM25-RELATED"/>
    <property type="match status" value="1"/>
</dbReference>
<dbReference type="InterPro" id="IPR001841">
    <property type="entry name" value="Znf_RING"/>
</dbReference>
<dbReference type="Gene3D" id="4.10.830.40">
    <property type="match status" value="1"/>
</dbReference>
<feature type="coiled-coil region" evidence="7">
    <location>
        <begin position="254"/>
        <end position="284"/>
    </location>
</feature>
<dbReference type="PROSITE" id="PS50188">
    <property type="entry name" value="B302_SPRY"/>
    <property type="match status" value="1"/>
</dbReference>
<dbReference type="GO" id="GO:0045087">
    <property type="term" value="P:innate immune response"/>
    <property type="evidence" value="ECO:0007669"/>
    <property type="project" value="UniProtKB-KW"/>
</dbReference>
<evidence type="ECO:0000259" key="10">
    <source>
        <dbReference type="PROSITE" id="PS50188"/>
    </source>
</evidence>
<evidence type="ECO:0000256" key="2">
    <source>
        <dbReference type="ARBA" id="ARBA00022723"/>
    </source>
</evidence>
<dbReference type="SUPFAM" id="SSF49899">
    <property type="entry name" value="Concanavalin A-like lectins/glucanases"/>
    <property type="match status" value="1"/>
</dbReference>
<dbReference type="InterPro" id="IPR058030">
    <property type="entry name" value="TRIM8/14/16/25/29/45/65_CC"/>
</dbReference>
<dbReference type="SMART" id="SM00449">
    <property type="entry name" value="SPRY"/>
    <property type="match status" value="1"/>
</dbReference>
<evidence type="ECO:0000259" key="9">
    <source>
        <dbReference type="PROSITE" id="PS50119"/>
    </source>
</evidence>